<evidence type="ECO:0000256" key="5">
    <source>
        <dbReference type="ARBA" id="ARBA00022695"/>
    </source>
</evidence>
<dbReference type="PROSITE" id="PS50525">
    <property type="entry name" value="RDRP_SSRNA_NEG_SEG"/>
    <property type="match status" value="1"/>
</dbReference>
<dbReference type="GO" id="GO:0039694">
    <property type="term" value="P:viral RNA genome replication"/>
    <property type="evidence" value="ECO:0007669"/>
    <property type="project" value="InterPro"/>
</dbReference>
<keyword evidence="4" id="KW-0808">Transferase</keyword>
<dbReference type="GO" id="GO:0000166">
    <property type="term" value="F:nucleotide binding"/>
    <property type="evidence" value="ECO:0007669"/>
    <property type="project" value="UniProtKB-KW"/>
</dbReference>
<proteinExistence type="predicted"/>
<keyword evidence="5" id="KW-0548">Nucleotidyltransferase</keyword>
<comment type="catalytic activity">
    <reaction evidence="8">
        <text>RNA(n) + a ribonucleoside 5'-triphosphate = RNA(n+1) + diphosphate</text>
        <dbReference type="Rhea" id="RHEA:21248"/>
        <dbReference type="Rhea" id="RHEA-COMP:14527"/>
        <dbReference type="Rhea" id="RHEA-COMP:17342"/>
        <dbReference type="ChEBI" id="CHEBI:33019"/>
        <dbReference type="ChEBI" id="CHEBI:61557"/>
        <dbReference type="ChEBI" id="CHEBI:140395"/>
        <dbReference type="EC" id="2.7.7.48"/>
    </reaction>
</comment>
<accession>A0A7T3R0N5</accession>
<evidence type="ECO:0000259" key="9">
    <source>
        <dbReference type="PROSITE" id="PS50525"/>
    </source>
</evidence>
<reference evidence="10" key="2">
    <citation type="submission" date="2020-09" db="EMBL/GenBank/DDBJ databases">
        <authorList>
            <person name="Thekke Veetil T."/>
            <person name="Lagos-Kutz D."/>
            <person name="Mccoppin N.K."/>
            <person name="Hartman G.L."/>
            <person name="Lim H.-S."/>
            <person name="Domier L.L."/>
        </authorList>
    </citation>
    <scope>NUCLEOTIDE SEQUENCE</scope>
    <source>
        <strain evidence="10">STN1QV2</strain>
    </source>
</reference>
<dbReference type="InterPro" id="IPR001407">
    <property type="entry name" value="RNA_pol_PB1_influenza"/>
</dbReference>
<evidence type="ECO:0000256" key="6">
    <source>
        <dbReference type="ARBA" id="ARBA00022741"/>
    </source>
</evidence>
<evidence type="ECO:0000313" key="10">
    <source>
        <dbReference type="EMBL" id="QPZ88434.1"/>
    </source>
</evidence>
<keyword evidence="6" id="KW-0547">Nucleotide-binding</keyword>
<organism evidence="10">
    <name type="scientific">Soybean thrips quaranja-like virus 2</name>
    <dbReference type="NCBI Taxonomy" id="2796551"/>
    <lineage>
        <taxon>Viruses</taxon>
        <taxon>Riboviria</taxon>
        <taxon>Orthornavirae</taxon>
        <taxon>Negarnaviricota</taxon>
        <taxon>Polyploviricotina</taxon>
        <taxon>Insthoviricetes</taxon>
        <taxon>Articulavirales</taxon>
        <taxon>Orthomyxoviridae</taxon>
        <taxon>Quaranjavirus</taxon>
    </lineage>
</organism>
<evidence type="ECO:0000256" key="2">
    <source>
        <dbReference type="ARBA" id="ARBA00020035"/>
    </source>
</evidence>
<dbReference type="GO" id="GO:0003723">
    <property type="term" value="F:RNA binding"/>
    <property type="evidence" value="ECO:0007669"/>
    <property type="project" value="InterPro"/>
</dbReference>
<reference evidence="10" key="1">
    <citation type="journal article" date="2020" name="Viruses">
        <title>Soybean Thrips (Thysanoptera: Thripidae) Harbor Highly Diverse Populations of Arthropod, Fungal and Plant Viruses.</title>
        <authorList>
            <person name="Thekke-Veetil T."/>
            <person name="Lagos-Kutz D."/>
            <person name="McCoppin N.K."/>
            <person name="Hartman G.L."/>
            <person name="Ju H.K."/>
            <person name="Lim H.S."/>
            <person name="Domier L.L."/>
        </authorList>
    </citation>
    <scope>NUCLEOTIDE SEQUENCE</scope>
    <source>
        <strain evidence="10">STN1QV2</strain>
    </source>
</reference>
<dbReference type="EC" id="2.7.7.48" evidence="1 8"/>
<name>A0A7T3R0N5_9ORTO</name>
<evidence type="ECO:0000256" key="8">
    <source>
        <dbReference type="RuleBase" id="RU004330"/>
    </source>
</evidence>
<evidence type="ECO:0000256" key="4">
    <source>
        <dbReference type="ARBA" id="ARBA00022679"/>
    </source>
</evidence>
<evidence type="ECO:0000256" key="3">
    <source>
        <dbReference type="ARBA" id="ARBA00022484"/>
    </source>
</evidence>
<protein>
    <recommendedName>
        <fullName evidence="2 8">RNA-directed RNA polymerase catalytic subunit</fullName>
        <ecNumber evidence="1 8">2.7.7.48</ecNumber>
    </recommendedName>
</protein>
<evidence type="ECO:0000256" key="1">
    <source>
        <dbReference type="ARBA" id="ARBA00012494"/>
    </source>
</evidence>
<dbReference type="InterPro" id="IPR007099">
    <property type="entry name" value="RNA-dir_pol_NSvirus"/>
</dbReference>
<dbReference type="EMBL" id="MW033638">
    <property type="protein sequence ID" value="QPZ88434.1"/>
    <property type="molecule type" value="Viral_cRNA"/>
</dbReference>
<sequence>MLSSFLIATLVGFKTPESKKKILKEAHCPRININSECKNISAVSLLYQYTNTPPLAYGSPAPKVAESIIRSQKYNTLPNNGRDTCKNKDRQYWTSKDGEFPANLQNPTSNVHLPSMKEYCREFVREYHNEIDECARKLLLQIKTENSDTLTRGRQTWEPFSQRSVPSPDAYKEMLEFFEKNTGKTNFTMIEWIESWSSLFDNEVIYYKKKVTKKVKKRFFDKTKNMFVYKTSNKHEDVWEKMVGDDARSFLFMIATEFCSYLKSKERSKLKRRAICSANMILRMYFEIIERFHLSLGKVIRGSTISKGGVDKQNKIMEGLSSLVKQSMTMLATEDATKWNECLSPACFLVMHNMFLSTYYREEMGLESKLTYEDSNTLLEIFNTGIYLLSKKRIFIGQGHVLENGEFFSRHKWYEVDTSCLNAHTREWYEEIRKDLDSRDCIYSPYGMLMGMLNGASTTYGLVPTIGMKATVSSIRSSDDSITMFTGDTMTDIWNDVVKLYTRYKMIGINISTKKSRFFRWPFGEYTSWYIDGEFTSQYGVEISTIRPSGDTPHTDFHTAAMETNVSLREYRINNIGAEMMLALKIANVRRLWRIKKCYEQKRKDVRNEILLLADGGLNPWHSTNTHLAEIPLKEYNATPIEKEYLLKIMSPDNPFSDRETEKLSYSKEVGAVINAELEIPRNVFCFVRRPNKTLKSTYKIKEKKEMEAAKCLIELSEIVEPSMCLATPNRQIKFKSFIKNNIQNHITLAHELEDEESIKLSQEVASLYSIVFGADKNEDAK</sequence>
<keyword evidence="3 8" id="KW-0696">RNA-directed RNA polymerase</keyword>
<evidence type="ECO:0000256" key="7">
    <source>
        <dbReference type="ARBA" id="ARBA00022953"/>
    </source>
</evidence>
<keyword evidence="7" id="KW-0693">Viral RNA replication</keyword>
<dbReference type="GO" id="GO:0003968">
    <property type="term" value="F:RNA-directed RNA polymerase activity"/>
    <property type="evidence" value="ECO:0007669"/>
    <property type="project" value="UniProtKB-KW"/>
</dbReference>
<feature type="domain" description="RdRp catalytic" evidence="9">
    <location>
        <begin position="319"/>
        <end position="517"/>
    </location>
</feature>
<dbReference type="Pfam" id="PF00602">
    <property type="entry name" value="Flu_PB1"/>
    <property type="match status" value="1"/>
</dbReference>